<protein>
    <submittedName>
        <fullName evidence="1">Helicase</fullName>
    </submittedName>
</protein>
<proteinExistence type="predicted"/>
<accession>A0A6N6WNK9</accession>
<keyword evidence="1" id="KW-0547">Nucleotide-binding</keyword>
<keyword evidence="1" id="KW-0067">ATP-binding</keyword>
<sequence length="160" mass="17960">PVVTLKGTSGKTFSGQTLSAEDLLPALPTGAVRINLCEQLDGPLEGFGSRFWSLVTQQHAGWKQAFTRHKEITHVEYSDRYLNSPFTARLLGEILTELVEQGMAERASLTVCVKKLDYNSRQHDALYNAWLNEEDRQQVVTTLLEEGYLGPAWPGAIRWL</sequence>
<dbReference type="EMBL" id="WSGM01000549">
    <property type="protein sequence ID" value="KAE9719582.1"/>
    <property type="molecule type" value="Genomic_DNA"/>
</dbReference>
<gene>
    <name evidence="1" type="ORF">GP711_27845</name>
</gene>
<dbReference type="AlphaFoldDB" id="A0A6N6WNK9"/>
<dbReference type="Proteomes" id="UP000437875">
    <property type="component" value="Unassembled WGS sequence"/>
</dbReference>
<reference evidence="1 2" key="1">
    <citation type="submission" date="2019-10" db="EMBL/GenBank/DDBJ databases">
        <title>Antimicrobial-resistant enteric bacteria are widely distributed amongst people, animals and the environment in northern Tanzania.</title>
        <authorList>
            <person name="Subbiah M."/>
            <person name="Call D.R."/>
        </authorList>
    </citation>
    <scope>NUCLEOTIDE SEQUENCE [LARGE SCALE GENOMIC DNA]</scope>
    <source>
        <strain evidence="1 2">TzEc067</strain>
    </source>
</reference>
<keyword evidence="1" id="KW-0378">Hydrolase</keyword>
<name>A0A6N6WNK9_ECOLX</name>
<evidence type="ECO:0000313" key="2">
    <source>
        <dbReference type="Proteomes" id="UP000437875"/>
    </source>
</evidence>
<feature type="non-terminal residue" evidence="1">
    <location>
        <position position="160"/>
    </location>
</feature>
<organism evidence="1 2">
    <name type="scientific">Escherichia coli</name>
    <dbReference type="NCBI Taxonomy" id="562"/>
    <lineage>
        <taxon>Bacteria</taxon>
        <taxon>Pseudomonadati</taxon>
        <taxon>Pseudomonadota</taxon>
        <taxon>Gammaproteobacteria</taxon>
        <taxon>Enterobacterales</taxon>
        <taxon>Enterobacteriaceae</taxon>
        <taxon>Escherichia</taxon>
    </lineage>
</organism>
<feature type="non-terminal residue" evidence="1">
    <location>
        <position position="1"/>
    </location>
</feature>
<dbReference type="RefSeq" id="WP_214291754.1">
    <property type="nucleotide sequence ID" value="NZ_WSGM01000549.1"/>
</dbReference>
<evidence type="ECO:0000313" key="1">
    <source>
        <dbReference type="EMBL" id="KAE9719582.1"/>
    </source>
</evidence>
<comment type="caution">
    <text evidence="1">The sequence shown here is derived from an EMBL/GenBank/DDBJ whole genome shotgun (WGS) entry which is preliminary data.</text>
</comment>
<keyword evidence="1" id="KW-0347">Helicase</keyword>
<dbReference type="GO" id="GO:0004386">
    <property type="term" value="F:helicase activity"/>
    <property type="evidence" value="ECO:0007669"/>
    <property type="project" value="UniProtKB-KW"/>
</dbReference>